<accession>A0ACB9CKM9</accession>
<keyword evidence="2" id="KW-1185">Reference proteome</keyword>
<name>A0ACB9CKM9_ARCLA</name>
<sequence length="363" mass="41527">MQQPPNMHDDMPSSADPMHPQDHIETHADSNFEGPQITEEDLSLEEEAQGNEVLDQTSSDIDVLNIDNQETHDDATTAKVKVSFLSFEYSDYVAKQYFYGDKNPALGFMRASSSVGLGLSLVFGCLLLALVAELYYLLWWKKKVTNREMIQESYNSPAREFFYMFCWKKPSSLTSTGLTTDTQVHEPQASSTHQLTKDLWLRPFSEPQQDDDHESEVFRLQNLSAPPRFLFTIKEETKEDLESEEMSKRGSRRSLSDVISVDTPFFTPLASPPYFTPPITPGDYTYRSFSPLFQTSSDSEFNRIWASPPPKFKFLRDAEDKLQRKMMENDASAHDDDDDDCVKDEENGSFITLIVSKNHEREG</sequence>
<dbReference type="Proteomes" id="UP001055879">
    <property type="component" value="Linkage Group LG04"/>
</dbReference>
<reference evidence="1 2" key="2">
    <citation type="journal article" date="2022" name="Mol. Ecol. Resour.">
        <title>The genomes of chicory, endive, great burdock and yacon provide insights into Asteraceae paleo-polyploidization history and plant inulin production.</title>
        <authorList>
            <person name="Fan W."/>
            <person name="Wang S."/>
            <person name="Wang H."/>
            <person name="Wang A."/>
            <person name="Jiang F."/>
            <person name="Liu H."/>
            <person name="Zhao H."/>
            <person name="Xu D."/>
            <person name="Zhang Y."/>
        </authorList>
    </citation>
    <scope>NUCLEOTIDE SEQUENCE [LARGE SCALE GENOMIC DNA]</scope>
    <source>
        <strain evidence="2">cv. Niubang</strain>
    </source>
</reference>
<organism evidence="1 2">
    <name type="scientific">Arctium lappa</name>
    <name type="common">Greater burdock</name>
    <name type="synonym">Lappa major</name>
    <dbReference type="NCBI Taxonomy" id="4217"/>
    <lineage>
        <taxon>Eukaryota</taxon>
        <taxon>Viridiplantae</taxon>
        <taxon>Streptophyta</taxon>
        <taxon>Embryophyta</taxon>
        <taxon>Tracheophyta</taxon>
        <taxon>Spermatophyta</taxon>
        <taxon>Magnoliopsida</taxon>
        <taxon>eudicotyledons</taxon>
        <taxon>Gunneridae</taxon>
        <taxon>Pentapetalae</taxon>
        <taxon>asterids</taxon>
        <taxon>campanulids</taxon>
        <taxon>Asterales</taxon>
        <taxon>Asteraceae</taxon>
        <taxon>Carduoideae</taxon>
        <taxon>Cardueae</taxon>
        <taxon>Arctiinae</taxon>
        <taxon>Arctium</taxon>
    </lineage>
</organism>
<evidence type="ECO:0000313" key="2">
    <source>
        <dbReference type="Proteomes" id="UP001055879"/>
    </source>
</evidence>
<reference evidence="2" key="1">
    <citation type="journal article" date="2022" name="Mol. Ecol. Resour.">
        <title>The genomes of chicory, endive, great burdock and yacon provide insights into Asteraceae palaeo-polyploidization history and plant inulin production.</title>
        <authorList>
            <person name="Fan W."/>
            <person name="Wang S."/>
            <person name="Wang H."/>
            <person name="Wang A."/>
            <person name="Jiang F."/>
            <person name="Liu H."/>
            <person name="Zhao H."/>
            <person name="Xu D."/>
            <person name="Zhang Y."/>
        </authorList>
    </citation>
    <scope>NUCLEOTIDE SEQUENCE [LARGE SCALE GENOMIC DNA]</scope>
    <source>
        <strain evidence="2">cv. Niubang</strain>
    </source>
</reference>
<protein>
    <submittedName>
        <fullName evidence="1">Uncharacterized protein</fullName>
    </submittedName>
</protein>
<dbReference type="EMBL" id="CM042050">
    <property type="protein sequence ID" value="KAI3734864.1"/>
    <property type="molecule type" value="Genomic_DNA"/>
</dbReference>
<proteinExistence type="predicted"/>
<comment type="caution">
    <text evidence="1">The sequence shown here is derived from an EMBL/GenBank/DDBJ whole genome shotgun (WGS) entry which is preliminary data.</text>
</comment>
<gene>
    <name evidence="1" type="ORF">L6452_14344</name>
</gene>
<evidence type="ECO:0000313" key="1">
    <source>
        <dbReference type="EMBL" id="KAI3734864.1"/>
    </source>
</evidence>